<evidence type="ECO:0000313" key="2">
    <source>
        <dbReference type="EMBL" id="KAF6219036.1"/>
    </source>
</evidence>
<accession>A0A8H6F8M3</accession>
<dbReference type="EMBL" id="JACCJB010000021">
    <property type="protein sequence ID" value="KAF6219036.1"/>
    <property type="molecule type" value="Genomic_DNA"/>
</dbReference>
<dbReference type="GeneID" id="59333986"/>
<gene>
    <name evidence="2" type="ORF">HO133_005580</name>
</gene>
<feature type="compositionally biased region" description="Low complexity" evidence="1">
    <location>
        <begin position="95"/>
        <end position="104"/>
    </location>
</feature>
<keyword evidence="3" id="KW-1185">Reference proteome</keyword>
<feature type="compositionally biased region" description="Basic and acidic residues" evidence="1">
    <location>
        <begin position="85"/>
        <end position="94"/>
    </location>
</feature>
<sequence>MDEWDRRERAQREQDRVRKLERKAKDAGNADFANTNNDNQREIIKKPEKPRQKATAKAGVTQKSRKWPKREKQQLSGAQLAPEVEQGRKGERKGQSQGSSSPIGGQHGYTTKFQIGVITTPHGGKDTSGK</sequence>
<protein>
    <submittedName>
        <fullName evidence="2">Uncharacterized protein</fullName>
    </submittedName>
</protein>
<dbReference type="AlphaFoldDB" id="A0A8H6F8M3"/>
<feature type="region of interest" description="Disordered" evidence="1">
    <location>
        <begin position="1"/>
        <end position="130"/>
    </location>
</feature>
<reference evidence="2 3" key="1">
    <citation type="journal article" date="2020" name="Genomics">
        <title>Complete, high-quality genomes from long-read metagenomic sequencing of two wolf lichen thalli reveals enigmatic genome architecture.</title>
        <authorList>
            <person name="McKenzie S.K."/>
            <person name="Walston R.F."/>
            <person name="Allen J.L."/>
        </authorList>
    </citation>
    <scope>NUCLEOTIDE SEQUENCE [LARGE SCALE GENOMIC DNA]</scope>
    <source>
        <strain evidence="2">WasteWater1</strain>
    </source>
</reference>
<comment type="caution">
    <text evidence="2">The sequence shown here is derived from an EMBL/GenBank/DDBJ whole genome shotgun (WGS) entry which is preliminary data.</text>
</comment>
<feature type="compositionally biased region" description="Basic and acidic residues" evidence="1">
    <location>
        <begin position="39"/>
        <end position="51"/>
    </location>
</feature>
<dbReference type="RefSeq" id="XP_037148471.1">
    <property type="nucleotide sequence ID" value="XM_037296489.1"/>
</dbReference>
<organism evidence="2 3">
    <name type="scientific">Letharia lupina</name>
    <dbReference type="NCBI Taxonomy" id="560253"/>
    <lineage>
        <taxon>Eukaryota</taxon>
        <taxon>Fungi</taxon>
        <taxon>Dikarya</taxon>
        <taxon>Ascomycota</taxon>
        <taxon>Pezizomycotina</taxon>
        <taxon>Lecanoromycetes</taxon>
        <taxon>OSLEUM clade</taxon>
        <taxon>Lecanoromycetidae</taxon>
        <taxon>Lecanorales</taxon>
        <taxon>Lecanorineae</taxon>
        <taxon>Parmeliaceae</taxon>
        <taxon>Letharia</taxon>
    </lineage>
</organism>
<dbReference type="Proteomes" id="UP000593566">
    <property type="component" value="Unassembled WGS sequence"/>
</dbReference>
<proteinExistence type="predicted"/>
<evidence type="ECO:0000256" key="1">
    <source>
        <dbReference type="SAM" id="MobiDB-lite"/>
    </source>
</evidence>
<name>A0A8H6F8M3_9LECA</name>
<evidence type="ECO:0000313" key="3">
    <source>
        <dbReference type="Proteomes" id="UP000593566"/>
    </source>
</evidence>
<feature type="compositionally biased region" description="Basic and acidic residues" evidence="1">
    <location>
        <begin position="1"/>
        <end position="28"/>
    </location>
</feature>